<accession>A0ABS6RZG1</accession>
<feature type="domain" description="HPt" evidence="12">
    <location>
        <begin position="738"/>
        <end position="843"/>
    </location>
</feature>
<dbReference type="SMART" id="SM00387">
    <property type="entry name" value="HATPase_c"/>
    <property type="match status" value="1"/>
</dbReference>
<dbReference type="EC" id="2.7.13.3" evidence="2"/>
<dbReference type="Pfam" id="PF00072">
    <property type="entry name" value="Response_reg"/>
    <property type="match status" value="2"/>
</dbReference>
<evidence type="ECO:0000259" key="12">
    <source>
        <dbReference type="PROSITE" id="PS50894"/>
    </source>
</evidence>
<dbReference type="Pfam" id="PF00512">
    <property type="entry name" value="HisKA"/>
    <property type="match status" value="1"/>
</dbReference>
<dbReference type="InterPro" id="IPR008207">
    <property type="entry name" value="Sig_transdc_His_kin_Hpt_dom"/>
</dbReference>
<evidence type="ECO:0000313" key="13">
    <source>
        <dbReference type="EMBL" id="MBV6341573.1"/>
    </source>
</evidence>
<evidence type="ECO:0000256" key="6">
    <source>
        <dbReference type="PROSITE-ProRule" id="PRU00110"/>
    </source>
</evidence>
<dbReference type="CDD" id="cd06225">
    <property type="entry name" value="HAMP"/>
    <property type="match status" value="1"/>
</dbReference>
<dbReference type="PROSITE" id="PS50109">
    <property type="entry name" value="HIS_KIN"/>
    <property type="match status" value="1"/>
</dbReference>
<evidence type="ECO:0000256" key="7">
    <source>
        <dbReference type="PROSITE-ProRule" id="PRU00169"/>
    </source>
</evidence>
<evidence type="ECO:0000313" key="14">
    <source>
        <dbReference type="Proteomes" id="UP001196980"/>
    </source>
</evidence>
<dbReference type="PROSITE" id="PS50885">
    <property type="entry name" value="HAMP"/>
    <property type="match status" value="1"/>
</dbReference>
<dbReference type="PANTHER" id="PTHR45339:SF1">
    <property type="entry name" value="HYBRID SIGNAL TRANSDUCTION HISTIDINE KINASE J"/>
    <property type="match status" value="1"/>
</dbReference>
<comment type="caution">
    <text evidence="13">The sequence shown here is derived from an EMBL/GenBank/DDBJ whole genome shotgun (WGS) entry which is preliminary data.</text>
</comment>
<keyword evidence="5" id="KW-0902">Two-component regulatory system</keyword>
<feature type="domain" description="Response regulatory" evidence="10">
    <location>
        <begin position="568"/>
        <end position="684"/>
    </location>
</feature>
<dbReference type="CDD" id="cd16922">
    <property type="entry name" value="HATPase_EvgS-ArcB-TorS-like"/>
    <property type="match status" value="1"/>
</dbReference>
<dbReference type="Pfam" id="PF02518">
    <property type="entry name" value="HATPase_c"/>
    <property type="match status" value="1"/>
</dbReference>
<feature type="modified residue" description="Phosphohistidine" evidence="6">
    <location>
        <position position="777"/>
    </location>
</feature>
<dbReference type="InterPro" id="IPR003661">
    <property type="entry name" value="HisK_dim/P_dom"/>
</dbReference>
<feature type="domain" description="HAMP" evidence="11">
    <location>
        <begin position="84"/>
        <end position="131"/>
    </location>
</feature>
<evidence type="ECO:0000259" key="11">
    <source>
        <dbReference type="PROSITE" id="PS50885"/>
    </source>
</evidence>
<gene>
    <name evidence="13" type="ORF">HWQ67_08240</name>
</gene>
<keyword evidence="8" id="KW-0175">Coiled coil</keyword>
<dbReference type="PROSITE" id="PS50894">
    <property type="entry name" value="HPT"/>
    <property type="match status" value="1"/>
</dbReference>
<feature type="domain" description="Histidine kinase" evidence="9">
    <location>
        <begin position="181"/>
        <end position="402"/>
    </location>
</feature>
<dbReference type="InterPro" id="IPR003594">
    <property type="entry name" value="HATPase_dom"/>
</dbReference>
<evidence type="ECO:0000259" key="10">
    <source>
        <dbReference type="PROSITE" id="PS50110"/>
    </source>
</evidence>
<evidence type="ECO:0000256" key="4">
    <source>
        <dbReference type="ARBA" id="ARBA00022777"/>
    </source>
</evidence>
<feature type="modified residue" description="4-aspartylphosphate" evidence="7">
    <location>
        <position position="474"/>
    </location>
</feature>
<dbReference type="SMART" id="SM00388">
    <property type="entry name" value="HisKA"/>
    <property type="match status" value="1"/>
</dbReference>
<dbReference type="Proteomes" id="UP001196980">
    <property type="component" value="Unassembled WGS sequence"/>
</dbReference>
<keyword evidence="4" id="KW-0808">Transferase</keyword>
<evidence type="ECO:0000259" key="9">
    <source>
        <dbReference type="PROSITE" id="PS50109"/>
    </source>
</evidence>
<dbReference type="CDD" id="cd00082">
    <property type="entry name" value="HisKA"/>
    <property type="match status" value="1"/>
</dbReference>
<evidence type="ECO:0000256" key="3">
    <source>
        <dbReference type="ARBA" id="ARBA00022553"/>
    </source>
</evidence>
<feature type="domain" description="Response regulatory" evidence="10">
    <location>
        <begin position="420"/>
        <end position="541"/>
    </location>
</feature>
<evidence type="ECO:0000256" key="5">
    <source>
        <dbReference type="ARBA" id="ARBA00023012"/>
    </source>
</evidence>
<reference evidence="13 14" key="1">
    <citation type="journal article" date="2020" name="J Geophys Res Biogeosci">
        <title>Magnetotaxis as an Adaptation to Enable Bacterial Shuttling of Microbial Sulfur and Sulfur Cycling Across Aquatic Oxic#Anoxic Interfaces.</title>
        <authorList>
            <person name="Li J."/>
            <person name="Liu P."/>
            <person name="Wang J."/>
            <person name="Roberts A.P."/>
            <person name="Pan Y."/>
        </authorList>
    </citation>
    <scope>NUCLEOTIDE SEQUENCE [LARGE SCALE GENOMIC DNA]</scope>
    <source>
        <strain evidence="13 14">MYR-1_YQ</strain>
    </source>
</reference>
<evidence type="ECO:0000256" key="2">
    <source>
        <dbReference type="ARBA" id="ARBA00012438"/>
    </source>
</evidence>
<keyword evidence="4" id="KW-0418">Kinase</keyword>
<dbReference type="SMART" id="SM00448">
    <property type="entry name" value="REC"/>
    <property type="match status" value="2"/>
</dbReference>
<name>A0ABS6RZG1_9BACT</name>
<protein>
    <recommendedName>
        <fullName evidence="2">histidine kinase</fullName>
        <ecNumber evidence="2">2.7.13.3</ecNumber>
    </recommendedName>
</protein>
<dbReference type="RefSeq" id="WP_218252206.1">
    <property type="nucleotide sequence ID" value="NZ_JABXWD010000123.1"/>
</dbReference>
<dbReference type="EMBL" id="JABXWD010000123">
    <property type="protein sequence ID" value="MBV6341573.1"/>
    <property type="molecule type" value="Genomic_DNA"/>
</dbReference>
<dbReference type="CDD" id="cd17546">
    <property type="entry name" value="REC_hyHK_CKI1_RcsC-like"/>
    <property type="match status" value="2"/>
</dbReference>
<proteinExistence type="predicted"/>
<feature type="modified residue" description="4-aspartylphosphate" evidence="7">
    <location>
        <position position="617"/>
    </location>
</feature>
<dbReference type="InterPro" id="IPR005467">
    <property type="entry name" value="His_kinase_dom"/>
</dbReference>
<dbReference type="PROSITE" id="PS50110">
    <property type="entry name" value="RESPONSE_REGULATORY"/>
    <property type="match status" value="2"/>
</dbReference>
<organism evidence="13 14">
    <name type="scientific">Candidatus Magnetobacterium casense</name>
    <dbReference type="NCBI Taxonomy" id="1455061"/>
    <lineage>
        <taxon>Bacteria</taxon>
        <taxon>Pseudomonadati</taxon>
        <taxon>Nitrospirota</taxon>
        <taxon>Thermodesulfovibrionia</taxon>
        <taxon>Thermodesulfovibrionales</taxon>
        <taxon>Candidatus Magnetobacteriaceae</taxon>
        <taxon>Candidatus Magnetobacterium</taxon>
    </lineage>
</organism>
<comment type="catalytic activity">
    <reaction evidence="1">
        <text>ATP + protein L-histidine = ADP + protein N-phospho-L-histidine.</text>
        <dbReference type="EC" id="2.7.13.3"/>
    </reaction>
</comment>
<keyword evidence="3 7" id="KW-0597">Phosphoprotein</keyword>
<dbReference type="PANTHER" id="PTHR45339">
    <property type="entry name" value="HYBRID SIGNAL TRANSDUCTION HISTIDINE KINASE J"/>
    <property type="match status" value="1"/>
</dbReference>
<dbReference type="InterPro" id="IPR003660">
    <property type="entry name" value="HAMP_dom"/>
</dbReference>
<dbReference type="Pfam" id="PF01627">
    <property type="entry name" value="Hpt"/>
    <property type="match status" value="1"/>
</dbReference>
<feature type="coiled-coil region" evidence="8">
    <location>
        <begin position="151"/>
        <end position="181"/>
    </location>
</feature>
<keyword evidence="14" id="KW-1185">Reference proteome</keyword>
<evidence type="ECO:0000256" key="1">
    <source>
        <dbReference type="ARBA" id="ARBA00000085"/>
    </source>
</evidence>
<evidence type="ECO:0000256" key="8">
    <source>
        <dbReference type="SAM" id="Coils"/>
    </source>
</evidence>
<sequence length="919" mass="100848">MLSVKEEDLDKISEAFYLILSGKSPDPIVLGDDHPDNELKQAVGYINKFIGEYNAVTGLIFSLAKGDIQYEAPRGKMQIAQSLKSLQASLRNLTWVTQQIAKGDFSHNVDFMGEFSEAFNSMARQLQSAFNDRKTVEDNLQSRVDEMGKMRLAMLNIMEDLEEARKEAEAASKAKADFLANMSHEIRTPMNAVIGMAHLALKTDLTHKQRDYIQKIQHSGQHLLGIINDILDFSKIEAGKLDIESIDFEVSRVLDNLATLVGEKASSKGLELIFDVDPNLPDSLVGDPLRLGQILINYSNNSVKFTKKGEIVIRILIEEENENSLFLRFEVKDTGIGLTKEQQGKLFQSFQQADATTTRKYGGTGLGLAISKKLATLMGGNVGVESEYGKGSTFWFTARLGRSTVHKRQLELAPDLYDCRVLVADDNPYALHIISEMLRSMSFDVVEVTSGDDAVLAVTEADRAGVPFAIVFLDWQMPGLSGIEAAQQIATLKLNHNVPHRIIVTAYSTEDVFLIAEEAGLPLLVKPVSPSTLFDAAMMAITGGVQAQDKVVADKHGRIDLSPIAGARILLVEDNDLNQQVAMELLTEGGFVTDLAENGEIALKMVCENRYDIVLMDMQMPVMDGITATRELRKLEEYATLPILAMTANAMVSDRENCLAAGMNDHVAKPIDPDELFNRLLRWIPPLREPAVEKSAPIKPDAAAVQSATSARVDDQLAPLYAIDGLDVANGLRRVLGKPASYLSLLKKFVAGQTTAPEEINTALSEGRRNDAERIAHTTKGTAGNIGALPVQERAAKLEAAIKHNEPPDEIQRLYEDFAQVLGDFILLVSQAMPQEREQTATEAVDINALIPIVSKLEKLLSEDDSEASDVFSESVELLRAAFKGDAAEIESAIQNFDFEQALAVLVRAKEGLKITKSP</sequence>
<dbReference type="InterPro" id="IPR001789">
    <property type="entry name" value="Sig_transdc_resp-reg_receiver"/>
</dbReference>